<comment type="caution">
    <text evidence="1">The sequence shown here is derived from an EMBL/GenBank/DDBJ whole genome shotgun (WGS) entry which is preliminary data.</text>
</comment>
<sequence>MRYIRHRRMINGNAGVKNGIFIPGGEKIWWSNGIREKSKKDPYNISEERRLSSQVVHSHRGMIVMSEFIGELLMIKVTPIGRRK</sequence>
<dbReference type="Proteomes" id="UP001151760">
    <property type="component" value="Unassembled WGS sequence"/>
</dbReference>
<evidence type="ECO:0000313" key="2">
    <source>
        <dbReference type="Proteomes" id="UP001151760"/>
    </source>
</evidence>
<organism evidence="1 2">
    <name type="scientific">Tanacetum coccineum</name>
    <dbReference type="NCBI Taxonomy" id="301880"/>
    <lineage>
        <taxon>Eukaryota</taxon>
        <taxon>Viridiplantae</taxon>
        <taxon>Streptophyta</taxon>
        <taxon>Embryophyta</taxon>
        <taxon>Tracheophyta</taxon>
        <taxon>Spermatophyta</taxon>
        <taxon>Magnoliopsida</taxon>
        <taxon>eudicotyledons</taxon>
        <taxon>Gunneridae</taxon>
        <taxon>Pentapetalae</taxon>
        <taxon>asterids</taxon>
        <taxon>campanulids</taxon>
        <taxon>Asterales</taxon>
        <taxon>Asteraceae</taxon>
        <taxon>Asteroideae</taxon>
        <taxon>Anthemideae</taxon>
        <taxon>Anthemidinae</taxon>
        <taxon>Tanacetum</taxon>
    </lineage>
</organism>
<gene>
    <name evidence="1" type="ORF">Tco_1054155</name>
</gene>
<proteinExistence type="predicted"/>
<reference evidence="1" key="1">
    <citation type="journal article" date="2022" name="Int. J. Mol. Sci.">
        <title>Draft Genome of Tanacetum Coccineum: Genomic Comparison of Closely Related Tanacetum-Family Plants.</title>
        <authorList>
            <person name="Yamashiro T."/>
            <person name="Shiraishi A."/>
            <person name="Nakayama K."/>
            <person name="Satake H."/>
        </authorList>
    </citation>
    <scope>NUCLEOTIDE SEQUENCE</scope>
</reference>
<evidence type="ECO:0000313" key="1">
    <source>
        <dbReference type="EMBL" id="GJT79813.1"/>
    </source>
</evidence>
<keyword evidence="2" id="KW-1185">Reference proteome</keyword>
<dbReference type="EMBL" id="BQNB010018933">
    <property type="protein sequence ID" value="GJT79813.1"/>
    <property type="molecule type" value="Genomic_DNA"/>
</dbReference>
<name>A0ABQ5GVY3_9ASTR</name>
<accession>A0ABQ5GVY3</accession>
<reference evidence="1" key="2">
    <citation type="submission" date="2022-01" db="EMBL/GenBank/DDBJ databases">
        <authorList>
            <person name="Yamashiro T."/>
            <person name="Shiraishi A."/>
            <person name="Satake H."/>
            <person name="Nakayama K."/>
        </authorList>
    </citation>
    <scope>NUCLEOTIDE SEQUENCE</scope>
</reference>
<protein>
    <submittedName>
        <fullName evidence="1">Uncharacterized protein</fullName>
    </submittedName>
</protein>